<evidence type="ECO:0000256" key="1">
    <source>
        <dbReference type="SAM" id="MobiDB-lite"/>
    </source>
</evidence>
<reference evidence="2" key="1">
    <citation type="submission" date="2021-12" db="EMBL/GenBank/DDBJ databases">
        <authorList>
            <person name="King R."/>
        </authorList>
    </citation>
    <scope>NUCLEOTIDE SEQUENCE</scope>
</reference>
<evidence type="ECO:0000313" key="2">
    <source>
        <dbReference type="EMBL" id="CAH0554933.1"/>
    </source>
</evidence>
<sequence length="180" mass="20053">MTEMGFCLSSSQCNDKWRYLKAKYTARKDNMGAKGTGQEPTYFEYFEKMDLFLGKKHTIVPIAVASSSKGATDFPEVAGLNSEEEQDKEETSGSAVKKRKVHSKVSSVVKQNKKPVQAIMEIIQKGAENREAHRNQRHQETVALRQEAINESGVARSQITANNCLSTSMVLLPVTPLRSK</sequence>
<proteinExistence type="predicted"/>
<dbReference type="OrthoDB" id="6781290at2759"/>
<protein>
    <submittedName>
        <fullName evidence="2">Uncharacterized protein</fullName>
    </submittedName>
</protein>
<evidence type="ECO:0000313" key="3">
    <source>
        <dbReference type="Proteomes" id="UP001154078"/>
    </source>
</evidence>
<organism evidence="2 3">
    <name type="scientific">Brassicogethes aeneus</name>
    <name type="common">Rape pollen beetle</name>
    <name type="synonym">Meligethes aeneus</name>
    <dbReference type="NCBI Taxonomy" id="1431903"/>
    <lineage>
        <taxon>Eukaryota</taxon>
        <taxon>Metazoa</taxon>
        <taxon>Ecdysozoa</taxon>
        <taxon>Arthropoda</taxon>
        <taxon>Hexapoda</taxon>
        <taxon>Insecta</taxon>
        <taxon>Pterygota</taxon>
        <taxon>Neoptera</taxon>
        <taxon>Endopterygota</taxon>
        <taxon>Coleoptera</taxon>
        <taxon>Polyphaga</taxon>
        <taxon>Cucujiformia</taxon>
        <taxon>Nitidulidae</taxon>
        <taxon>Meligethinae</taxon>
        <taxon>Brassicogethes</taxon>
    </lineage>
</organism>
<dbReference type="EMBL" id="OV121135">
    <property type="protein sequence ID" value="CAH0554933.1"/>
    <property type="molecule type" value="Genomic_DNA"/>
</dbReference>
<feature type="region of interest" description="Disordered" evidence="1">
    <location>
        <begin position="73"/>
        <end position="108"/>
    </location>
</feature>
<accession>A0A9P0FHV5</accession>
<gene>
    <name evidence="2" type="ORF">MELIAE_LOCUS6392</name>
</gene>
<name>A0A9P0FHV5_BRAAE</name>
<dbReference type="AlphaFoldDB" id="A0A9P0FHV5"/>
<dbReference type="Proteomes" id="UP001154078">
    <property type="component" value="Chromosome 4"/>
</dbReference>
<keyword evidence="3" id="KW-1185">Reference proteome</keyword>